<evidence type="ECO:0000313" key="5">
    <source>
        <dbReference type="Proteomes" id="UP001317705"/>
    </source>
</evidence>
<gene>
    <name evidence="4" type="ORF">GURASL_13720</name>
</gene>
<dbReference type="InterPro" id="IPR052726">
    <property type="entry name" value="Phage_Baseplate_Hub"/>
</dbReference>
<protein>
    <submittedName>
        <fullName evidence="4">Baseplate protein</fullName>
    </submittedName>
</protein>
<evidence type="ECO:0000313" key="4">
    <source>
        <dbReference type="EMBL" id="BDV42449.1"/>
    </source>
</evidence>
<accession>A0ABM8EJ26</accession>
<dbReference type="InterPro" id="IPR014507">
    <property type="entry name" value="Baseplate_assembly_J_pred"/>
</dbReference>
<organism evidence="4 5">
    <name type="scientific">Geotalea uraniireducens</name>
    <dbReference type="NCBI Taxonomy" id="351604"/>
    <lineage>
        <taxon>Bacteria</taxon>
        <taxon>Pseudomonadati</taxon>
        <taxon>Thermodesulfobacteriota</taxon>
        <taxon>Desulfuromonadia</taxon>
        <taxon>Geobacterales</taxon>
        <taxon>Geobacteraceae</taxon>
        <taxon>Geotalea</taxon>
    </lineage>
</organism>
<dbReference type="Proteomes" id="UP001317705">
    <property type="component" value="Chromosome"/>
</dbReference>
<dbReference type="Pfam" id="PF04865">
    <property type="entry name" value="Baseplate_J"/>
    <property type="match status" value="1"/>
</dbReference>
<name>A0ABM8EJ26_9BACT</name>
<dbReference type="Pfam" id="PF26078">
    <property type="entry name" value="Baseplate_J_M"/>
    <property type="match status" value="1"/>
</dbReference>
<feature type="domain" description="Baseplate J-like central" evidence="2">
    <location>
        <begin position="203"/>
        <end position="273"/>
    </location>
</feature>
<reference evidence="4 5" key="1">
    <citation type="submission" date="2022-12" db="EMBL/GenBank/DDBJ databases">
        <title>Polyphasic characterization of Geotalea uranireducens NIT-SL11 newly isolated from a complex of sewage sludge and microbially reduced graphene oxide.</title>
        <authorList>
            <person name="Xie L."/>
            <person name="Yoshida N."/>
            <person name="Meng L."/>
        </authorList>
    </citation>
    <scope>NUCLEOTIDE SEQUENCE [LARGE SCALE GENOMIC DNA]</scope>
    <source>
        <strain evidence="4 5">NIT-SL11</strain>
    </source>
</reference>
<feature type="domain" description="Baseplate J-like C-terminal" evidence="3">
    <location>
        <begin position="282"/>
        <end position="368"/>
    </location>
</feature>
<evidence type="ECO:0000259" key="2">
    <source>
        <dbReference type="Pfam" id="PF26078"/>
    </source>
</evidence>
<dbReference type="InterPro" id="IPR058530">
    <property type="entry name" value="Baseplate_J-like_C"/>
</dbReference>
<sequence>MSSLPEPSFIDRDPNVITAELVAQYETASGKVLQPAQPEMLLINLIAYRETLLRIAIQEAAKQNLLDYARFPVLDYLGELVGCERLSAQPARTTLRFTLVAPQSFDVVISAGTRVETKDGKVVFASEFDLTIPAGQATGDVAAVAEDAGTAGNGYLAGEVNNLLGTVPYLQSAANTATTADGADDEDDDRYRERIRTAPEGYSNAGSRGAYRFWAMSAHQDIVDVGITNPSDGVVNIYPLTKYGTPSASMLALVEAVLTEDKVRPLTDHVIILPPARIDFSIEVAVTAYLWADTATTQTEVEKALETYAATLTVGLAKDIVSSQVVTAVGSVYGVYDPVVTLKDSSGVAFTKRELVDNEWANCTATTVTMAGVTNG</sequence>
<proteinExistence type="predicted"/>
<dbReference type="InterPro" id="IPR058531">
    <property type="entry name" value="Baseplate_J_M"/>
</dbReference>
<feature type="domain" description="Baseplate protein J-like barrel" evidence="1">
    <location>
        <begin position="94"/>
        <end position="182"/>
    </location>
</feature>
<keyword evidence="5" id="KW-1185">Reference proteome</keyword>
<dbReference type="PIRSF" id="PIRSF020481">
    <property type="entry name" value="BAP"/>
    <property type="match status" value="1"/>
</dbReference>
<dbReference type="RefSeq" id="WP_282002910.1">
    <property type="nucleotide sequence ID" value="NZ_AP027151.1"/>
</dbReference>
<evidence type="ECO:0000259" key="1">
    <source>
        <dbReference type="Pfam" id="PF04865"/>
    </source>
</evidence>
<dbReference type="Pfam" id="PF26079">
    <property type="entry name" value="Baseplate_J_C"/>
    <property type="match status" value="1"/>
</dbReference>
<dbReference type="PANTHER" id="PTHR35862:SF1">
    <property type="entry name" value="FELS-2 PROPHAGE PROTEIN"/>
    <property type="match status" value="1"/>
</dbReference>
<dbReference type="InterPro" id="IPR006949">
    <property type="entry name" value="Barrel_Baseplate_J-like"/>
</dbReference>
<dbReference type="PANTHER" id="PTHR35862">
    <property type="entry name" value="FELS-2 PROPHAGE PROTEIN"/>
    <property type="match status" value="1"/>
</dbReference>
<evidence type="ECO:0000259" key="3">
    <source>
        <dbReference type="Pfam" id="PF26079"/>
    </source>
</evidence>
<dbReference type="EMBL" id="AP027151">
    <property type="protein sequence ID" value="BDV42449.1"/>
    <property type="molecule type" value="Genomic_DNA"/>
</dbReference>